<evidence type="ECO:0000313" key="3">
    <source>
        <dbReference type="Proteomes" id="UP000076967"/>
    </source>
</evidence>
<dbReference type="InterPro" id="IPR025164">
    <property type="entry name" value="Toastrack_DUF4097"/>
</dbReference>
<feature type="domain" description="DUF4097" evidence="1">
    <location>
        <begin position="19"/>
        <end position="239"/>
    </location>
</feature>
<dbReference type="RefSeq" id="WP_068532988.1">
    <property type="nucleotide sequence ID" value="NZ_LVJH01000021.1"/>
</dbReference>
<accession>A0A168KS68</accession>
<dbReference type="OrthoDB" id="2836320at2"/>
<dbReference type="Gene3D" id="2.160.20.120">
    <property type="match status" value="1"/>
</dbReference>
<organism evidence="2 3">
    <name type="scientific">Paenibacillus glacialis</name>
    <dbReference type="NCBI Taxonomy" id="494026"/>
    <lineage>
        <taxon>Bacteria</taxon>
        <taxon>Bacillati</taxon>
        <taxon>Bacillota</taxon>
        <taxon>Bacilli</taxon>
        <taxon>Bacillales</taxon>
        <taxon>Paenibacillaceae</taxon>
        <taxon>Paenibacillus</taxon>
    </lineage>
</organism>
<dbReference type="Pfam" id="PF13349">
    <property type="entry name" value="DUF4097"/>
    <property type="match status" value="1"/>
</dbReference>
<sequence length="259" mass="29034">MFAQVESIVRKRECMQETIRDISINWITGDIRILQSENEEIVIIQSAGTRFPESKLFQFNVNNGELTITDGRKQKINIGFNVHKTDLEIHLPKKKFNAMNIESVGSHLSIHHVDVNRCRCNITSGKAKLSGKMIELDIHATACHISGDNLEIEKLNIHTTSSPVNLSGEFLEFNAHSTGRSVVVRSSTMLQRIQSISTAANVTVSIPENEGFRFQFKKVSGNFKSDFPLSSDGESYSYKNGLSQFNAEVRGGKFTLERV</sequence>
<protein>
    <recommendedName>
        <fullName evidence="1">DUF4097 domain-containing protein</fullName>
    </recommendedName>
</protein>
<gene>
    <name evidence="2" type="ORF">PGLA_12015</name>
</gene>
<proteinExistence type="predicted"/>
<evidence type="ECO:0000313" key="2">
    <source>
        <dbReference type="EMBL" id="OAB42395.1"/>
    </source>
</evidence>
<dbReference type="Proteomes" id="UP000076967">
    <property type="component" value="Unassembled WGS sequence"/>
</dbReference>
<name>A0A168KS68_9BACL</name>
<comment type="caution">
    <text evidence="2">The sequence shown here is derived from an EMBL/GenBank/DDBJ whole genome shotgun (WGS) entry which is preliminary data.</text>
</comment>
<evidence type="ECO:0000259" key="1">
    <source>
        <dbReference type="Pfam" id="PF13349"/>
    </source>
</evidence>
<dbReference type="STRING" id="494026.PGLA_12015"/>
<keyword evidence="3" id="KW-1185">Reference proteome</keyword>
<dbReference type="EMBL" id="LVJH01000021">
    <property type="protein sequence ID" value="OAB42395.1"/>
    <property type="molecule type" value="Genomic_DNA"/>
</dbReference>
<reference evidence="2 3" key="1">
    <citation type="submission" date="2016-03" db="EMBL/GenBank/DDBJ databases">
        <title>Draft genome sequence of Paenibacillus glacialis DSM 22343.</title>
        <authorList>
            <person name="Shin S.-K."/>
            <person name="Yi H."/>
        </authorList>
    </citation>
    <scope>NUCLEOTIDE SEQUENCE [LARGE SCALE GENOMIC DNA]</scope>
    <source>
        <strain evidence="2 3">DSM 22343</strain>
    </source>
</reference>
<dbReference type="AlphaFoldDB" id="A0A168KS68"/>